<evidence type="ECO:0000256" key="4">
    <source>
        <dbReference type="ARBA" id="ARBA00022727"/>
    </source>
</evidence>
<dbReference type="EC" id="2.7.4.9" evidence="2"/>
<dbReference type="SUPFAM" id="SSF52540">
    <property type="entry name" value="P-loop containing nucleoside triphosphate hydrolases"/>
    <property type="match status" value="1"/>
</dbReference>
<evidence type="ECO:0000313" key="10">
    <source>
        <dbReference type="EMBL" id="KOO24103.1"/>
    </source>
</evidence>
<dbReference type="AlphaFoldDB" id="A0A0M0JD01"/>
<dbReference type="HAMAP" id="MF_00165">
    <property type="entry name" value="Thymidylate_kinase"/>
    <property type="match status" value="1"/>
</dbReference>
<proteinExistence type="inferred from homology"/>
<dbReference type="OrthoDB" id="425602at2759"/>
<dbReference type="EMBL" id="JWZX01003125">
    <property type="protein sequence ID" value="KOO24103.1"/>
    <property type="molecule type" value="Genomic_DNA"/>
</dbReference>
<dbReference type="GO" id="GO:0005739">
    <property type="term" value="C:mitochondrion"/>
    <property type="evidence" value="ECO:0007669"/>
    <property type="project" value="TreeGrafter"/>
</dbReference>
<comment type="caution">
    <text evidence="10">The sequence shown here is derived from an EMBL/GenBank/DDBJ whole genome shotgun (WGS) entry which is preliminary data.</text>
</comment>
<dbReference type="FunFam" id="3.40.50.300:FF:002288">
    <property type="entry name" value="Probable thymidylate kinase"/>
    <property type="match status" value="1"/>
</dbReference>
<dbReference type="Proteomes" id="UP000037460">
    <property type="component" value="Unassembled WGS sequence"/>
</dbReference>
<name>A0A0M0JD01_9EUKA</name>
<dbReference type="GO" id="GO:0006233">
    <property type="term" value="P:dTDP biosynthetic process"/>
    <property type="evidence" value="ECO:0007669"/>
    <property type="project" value="InterPro"/>
</dbReference>
<dbReference type="PANTHER" id="PTHR10344:SF1">
    <property type="entry name" value="THYMIDYLATE KINASE"/>
    <property type="match status" value="1"/>
</dbReference>
<dbReference type="GO" id="GO:0005524">
    <property type="term" value="F:ATP binding"/>
    <property type="evidence" value="ECO:0007669"/>
    <property type="project" value="UniProtKB-KW"/>
</dbReference>
<keyword evidence="7" id="KW-0067">ATP-binding</keyword>
<evidence type="ECO:0000256" key="1">
    <source>
        <dbReference type="ARBA" id="ARBA00009776"/>
    </source>
</evidence>
<dbReference type="PANTHER" id="PTHR10344">
    <property type="entry name" value="THYMIDYLATE KINASE"/>
    <property type="match status" value="1"/>
</dbReference>
<evidence type="ECO:0000256" key="7">
    <source>
        <dbReference type="ARBA" id="ARBA00022840"/>
    </source>
</evidence>
<accession>A0A0M0JD01</accession>
<dbReference type="GO" id="GO:0006227">
    <property type="term" value="P:dUDP biosynthetic process"/>
    <property type="evidence" value="ECO:0007669"/>
    <property type="project" value="TreeGrafter"/>
</dbReference>
<comment type="similarity">
    <text evidence="1">Belongs to the thymidylate kinase family.</text>
</comment>
<evidence type="ECO:0000259" key="9">
    <source>
        <dbReference type="Pfam" id="PF02223"/>
    </source>
</evidence>
<feature type="region of interest" description="Disordered" evidence="8">
    <location>
        <begin position="27"/>
        <end position="57"/>
    </location>
</feature>
<dbReference type="GO" id="GO:0005829">
    <property type="term" value="C:cytosol"/>
    <property type="evidence" value="ECO:0007669"/>
    <property type="project" value="TreeGrafter"/>
</dbReference>
<evidence type="ECO:0000256" key="5">
    <source>
        <dbReference type="ARBA" id="ARBA00022741"/>
    </source>
</evidence>
<protein>
    <recommendedName>
        <fullName evidence="2">dTMP kinase</fullName>
        <ecNumber evidence="2">2.7.4.9</ecNumber>
    </recommendedName>
</protein>
<evidence type="ECO:0000313" key="11">
    <source>
        <dbReference type="Proteomes" id="UP000037460"/>
    </source>
</evidence>
<sequence>MRQAPVVAAPAPVQAIPKLSDLVSATGSRLAEGQQRNGRQTFVETPPQRLEAHRPVRGSDKNSSIIVWVCLGKPLIRDQLSLELGTRVGKVVRLLAAAHEQPNAICFCGGEIDSGPMTAAASAQPLVSSAPLAYSFFRTAAEAQALGSCLTDVRFIIEPRSPKRLVDIENLTPRDSPLRPLRDLGAQIAYEHVADPYSYSRSVDAKRQARHVRLSEQLCVTLANLRGVEASTDLLHAENANLLSGVRRQLNEELWELLPTGMQRPLLHSPLTRGSRGYGDGANQPAAAQQTCEVACIEAAVSCLGKAQDALEPMLNDPIGGRRKVSDAALRQAQECLAAAISALRLTDPDRPISTDEWLNLVNGGVLTDCPVARTEATAAASAVGRRRRDLAEATARAERVAERAAAMKTADEKAAAEKVEQDKAAAAWLAKAQTPSPIYLVAAAVGEGPLLQSRLAAQLQDCAGGAVLTASSILAAVRADVGEEIGVAGARRLAAIDAAELVVADVSDADATVGAEVSYALFRRRCLTLCLCRRGSPGSTFMQGLAGHPLLTTFEYEDATQAEAEAVAFATPPESPGRIFVIEGGDGAGKQTQSRMLLERLRAEGYPCSTLDYPHDAALHGKLIRTLLSGAKGDIKSVNPLLFASLYAQNRADTAPLLSAWLKRGHNVILDRYVEANFGHQASKLPSDERPALIAQLAAFEHDWLDLPRAHRVVYLDLPPEEALKAMALDASRAALDIHETAGDDYKTAVRNTFVWCSDQFEHWRRMPCVDDAGERISKEALHEKLYGELSSSFVNRRESVSK</sequence>
<dbReference type="Gene3D" id="3.40.50.450">
    <property type="match status" value="1"/>
</dbReference>
<gene>
    <name evidence="10" type="ORF">Ctob_001629</name>
</gene>
<evidence type="ECO:0000256" key="8">
    <source>
        <dbReference type="SAM" id="MobiDB-lite"/>
    </source>
</evidence>
<dbReference type="InterPro" id="IPR039430">
    <property type="entry name" value="Thymidylate_kin-like_dom"/>
</dbReference>
<evidence type="ECO:0000256" key="3">
    <source>
        <dbReference type="ARBA" id="ARBA00022679"/>
    </source>
</evidence>
<dbReference type="GO" id="GO:0005634">
    <property type="term" value="C:nucleus"/>
    <property type="evidence" value="ECO:0007669"/>
    <property type="project" value="TreeGrafter"/>
</dbReference>
<keyword evidence="3" id="KW-0808">Transferase</keyword>
<keyword evidence="4" id="KW-0545">Nucleotide biosynthesis</keyword>
<dbReference type="Gene3D" id="3.40.50.300">
    <property type="entry name" value="P-loop containing nucleotide triphosphate hydrolases"/>
    <property type="match status" value="1"/>
</dbReference>
<organism evidence="10 11">
    <name type="scientific">Chrysochromulina tobinii</name>
    <dbReference type="NCBI Taxonomy" id="1460289"/>
    <lineage>
        <taxon>Eukaryota</taxon>
        <taxon>Haptista</taxon>
        <taxon>Haptophyta</taxon>
        <taxon>Prymnesiophyceae</taxon>
        <taxon>Prymnesiales</taxon>
        <taxon>Chrysochromulinaceae</taxon>
        <taxon>Chrysochromulina</taxon>
    </lineage>
</organism>
<dbReference type="CDD" id="cd01672">
    <property type="entry name" value="TMPK"/>
    <property type="match status" value="1"/>
</dbReference>
<dbReference type="GO" id="GO:0006235">
    <property type="term" value="P:dTTP biosynthetic process"/>
    <property type="evidence" value="ECO:0007669"/>
    <property type="project" value="TreeGrafter"/>
</dbReference>
<keyword evidence="6 10" id="KW-0418">Kinase</keyword>
<feature type="domain" description="Thymidylate kinase-like" evidence="9">
    <location>
        <begin position="583"/>
        <end position="733"/>
    </location>
</feature>
<dbReference type="InterPro" id="IPR018094">
    <property type="entry name" value="Thymidylate_kinase"/>
</dbReference>
<evidence type="ECO:0000256" key="2">
    <source>
        <dbReference type="ARBA" id="ARBA00012980"/>
    </source>
</evidence>
<evidence type="ECO:0000256" key="6">
    <source>
        <dbReference type="ARBA" id="ARBA00022777"/>
    </source>
</evidence>
<feature type="compositionally biased region" description="Polar residues" evidence="8">
    <location>
        <begin position="34"/>
        <end position="43"/>
    </location>
</feature>
<dbReference type="GO" id="GO:0004798">
    <property type="term" value="F:dTMP kinase activity"/>
    <property type="evidence" value="ECO:0007669"/>
    <property type="project" value="UniProtKB-EC"/>
</dbReference>
<dbReference type="GO" id="GO:0004550">
    <property type="term" value="F:nucleoside diphosphate kinase activity"/>
    <property type="evidence" value="ECO:0007669"/>
    <property type="project" value="TreeGrafter"/>
</dbReference>
<keyword evidence="5" id="KW-0547">Nucleotide-binding</keyword>
<reference evidence="11" key="1">
    <citation type="journal article" date="2015" name="PLoS Genet.">
        <title>Genome Sequence and Transcriptome Analyses of Chrysochromulina tobin: Metabolic Tools for Enhanced Algal Fitness in the Prominent Order Prymnesiales (Haptophyceae).</title>
        <authorList>
            <person name="Hovde B.T."/>
            <person name="Deodato C.R."/>
            <person name="Hunsperger H.M."/>
            <person name="Ryken S.A."/>
            <person name="Yost W."/>
            <person name="Jha R.K."/>
            <person name="Patterson J."/>
            <person name="Monnat R.J. Jr."/>
            <person name="Barlow S.B."/>
            <person name="Starkenburg S.R."/>
            <person name="Cattolico R.A."/>
        </authorList>
    </citation>
    <scope>NUCLEOTIDE SEQUENCE</scope>
    <source>
        <strain evidence="11">CCMP291</strain>
    </source>
</reference>
<dbReference type="Pfam" id="PF02223">
    <property type="entry name" value="Thymidylate_kin"/>
    <property type="match status" value="1"/>
</dbReference>
<keyword evidence="11" id="KW-1185">Reference proteome</keyword>
<dbReference type="InterPro" id="IPR027417">
    <property type="entry name" value="P-loop_NTPase"/>
</dbReference>